<evidence type="ECO:0000313" key="2">
    <source>
        <dbReference type="Proteomes" id="UP000252132"/>
    </source>
</evidence>
<dbReference type="AlphaFoldDB" id="A0A368E372"/>
<protein>
    <recommendedName>
        <fullName evidence="3">MarR family transcriptional regulator</fullName>
    </recommendedName>
</protein>
<comment type="caution">
    <text evidence="1">The sequence shown here is derived from an EMBL/GenBank/DDBJ whole genome shotgun (WGS) entry which is preliminary data.</text>
</comment>
<proteinExistence type="predicted"/>
<dbReference type="Proteomes" id="UP000252132">
    <property type="component" value="Unassembled WGS sequence"/>
</dbReference>
<evidence type="ECO:0008006" key="3">
    <source>
        <dbReference type="Google" id="ProtNLM"/>
    </source>
</evidence>
<name>A0A368E372_9PROT</name>
<evidence type="ECO:0000313" key="1">
    <source>
        <dbReference type="EMBL" id="RCL77901.1"/>
    </source>
</evidence>
<dbReference type="EMBL" id="QOQF01000004">
    <property type="protein sequence ID" value="RCL77901.1"/>
    <property type="molecule type" value="Genomic_DNA"/>
</dbReference>
<gene>
    <name evidence="1" type="ORF">DBW69_01820</name>
</gene>
<reference evidence="1 2" key="1">
    <citation type="journal article" date="2018" name="Microbiome">
        <title>Fine metagenomic profile of the Mediterranean stratified and mixed water columns revealed by assembly and recruitment.</title>
        <authorList>
            <person name="Haro-Moreno J.M."/>
            <person name="Lopez-Perez M."/>
            <person name="De La Torre J.R."/>
            <person name="Picazo A."/>
            <person name="Camacho A."/>
            <person name="Rodriguez-Valera F."/>
        </authorList>
    </citation>
    <scope>NUCLEOTIDE SEQUENCE [LARGE SCALE GENOMIC DNA]</scope>
    <source>
        <strain evidence="1">MED-G55</strain>
    </source>
</reference>
<dbReference type="SUPFAM" id="SSF46785">
    <property type="entry name" value="Winged helix' DNA-binding domain"/>
    <property type="match status" value="1"/>
</dbReference>
<organism evidence="1 2">
    <name type="scientific">PS1 clade bacterium</name>
    <dbReference type="NCBI Taxonomy" id="2175152"/>
    <lineage>
        <taxon>Bacteria</taxon>
        <taxon>Pseudomonadati</taxon>
        <taxon>Pseudomonadota</taxon>
        <taxon>Alphaproteobacteria</taxon>
        <taxon>PS1 clade</taxon>
    </lineage>
</organism>
<dbReference type="InterPro" id="IPR036390">
    <property type="entry name" value="WH_DNA-bd_sf"/>
</dbReference>
<sequence>MNKRASRTSSSLPNGGEFTLPKEINSFVPGMLPEAVRAINVLLNAHEFGKDLFETKAPHYEDWIMLFILIANEAEEKSTVTKNFVEVTGRAYGTVRASLKRFEERGYIHTLQKIGRSELYVPTDKLKKAVNQWARQLWPCIEDYERANKSSRTIS</sequence>
<accession>A0A368E372</accession>